<evidence type="ECO:0000313" key="1">
    <source>
        <dbReference type="EMBL" id="KAG5595684.1"/>
    </source>
</evidence>
<keyword evidence="2" id="KW-1185">Reference proteome</keyword>
<accession>A0A9J5Y8S8</accession>
<dbReference type="Proteomes" id="UP000824120">
    <property type="component" value="Chromosome 7"/>
</dbReference>
<dbReference type="EMBL" id="JACXVP010000007">
    <property type="protein sequence ID" value="KAG5595684.1"/>
    <property type="molecule type" value="Genomic_DNA"/>
</dbReference>
<name>A0A9J5Y8S8_SOLCO</name>
<protein>
    <submittedName>
        <fullName evidence="1">Uncharacterized protein</fullName>
    </submittedName>
</protein>
<reference evidence="1 2" key="1">
    <citation type="submission" date="2020-09" db="EMBL/GenBank/DDBJ databases">
        <title>De no assembly of potato wild relative species, Solanum commersonii.</title>
        <authorList>
            <person name="Cho K."/>
        </authorList>
    </citation>
    <scope>NUCLEOTIDE SEQUENCE [LARGE SCALE GENOMIC DNA]</scope>
    <source>
        <strain evidence="1">LZ3.2</strain>
        <tissue evidence="1">Leaf</tissue>
    </source>
</reference>
<gene>
    <name evidence="1" type="ORF">H5410_036916</name>
</gene>
<dbReference type="AlphaFoldDB" id="A0A9J5Y8S8"/>
<evidence type="ECO:0000313" key="2">
    <source>
        <dbReference type="Proteomes" id="UP000824120"/>
    </source>
</evidence>
<organism evidence="1 2">
    <name type="scientific">Solanum commersonii</name>
    <name type="common">Commerson's wild potato</name>
    <name type="synonym">Commerson's nightshade</name>
    <dbReference type="NCBI Taxonomy" id="4109"/>
    <lineage>
        <taxon>Eukaryota</taxon>
        <taxon>Viridiplantae</taxon>
        <taxon>Streptophyta</taxon>
        <taxon>Embryophyta</taxon>
        <taxon>Tracheophyta</taxon>
        <taxon>Spermatophyta</taxon>
        <taxon>Magnoliopsida</taxon>
        <taxon>eudicotyledons</taxon>
        <taxon>Gunneridae</taxon>
        <taxon>Pentapetalae</taxon>
        <taxon>asterids</taxon>
        <taxon>lamiids</taxon>
        <taxon>Solanales</taxon>
        <taxon>Solanaceae</taxon>
        <taxon>Solanoideae</taxon>
        <taxon>Solaneae</taxon>
        <taxon>Solanum</taxon>
    </lineage>
</organism>
<comment type="caution">
    <text evidence="1">The sequence shown here is derived from an EMBL/GenBank/DDBJ whole genome shotgun (WGS) entry which is preliminary data.</text>
</comment>
<dbReference type="OrthoDB" id="1934719at2759"/>
<sequence>MEEQYEMNNSDHNRILLQKSQADYIKWLKLQDSIVRQKARAKWADRRKVKLTPNTSIVSSEGAKDMLKSLVLRTLLADGGNVGGHLVMKLAMSKAYDKVSWVLLMSLLRSLSSENRSQTGRFFVSCFIIIGVEYLSKALNHLNNRVGFEEIESELTQNLTFGITDLILMTCEL</sequence>
<proteinExistence type="predicted"/>